<evidence type="ECO:0000313" key="1">
    <source>
        <dbReference type="EMBL" id="EGT53681.1"/>
    </source>
</evidence>
<dbReference type="HOGENOM" id="CLU_1284293_0_0_1"/>
<dbReference type="EMBL" id="GL380354">
    <property type="protein sequence ID" value="EGT53681.1"/>
    <property type="molecule type" value="Genomic_DNA"/>
</dbReference>
<gene>
    <name evidence="1" type="ORF">CAEBREN_11556</name>
</gene>
<sequence length="215" mass="24607">MKSQTTPKDVADFDRYIETKLFGVINTNWVSEEDRNEDHFLVDHFTIGLVKVPYDEGGYYRATPMGRNAISKLKKPIGSNKKTRTTIQPGPLHGTSIHRNLGIFVENCKDLLFSDALIRADGDLESAADELKSEQELLERFLAKYDENHEIWKLIGVINTNWVSEEDRNQDPLHAGSVYKNLGVLVENCKEFLNEIPFAATRDEAKVLIRFRPRI</sequence>
<evidence type="ECO:0000313" key="2">
    <source>
        <dbReference type="Proteomes" id="UP000008068"/>
    </source>
</evidence>
<organism evidence="2">
    <name type="scientific">Caenorhabditis brenneri</name>
    <name type="common">Nematode worm</name>
    <dbReference type="NCBI Taxonomy" id="135651"/>
    <lineage>
        <taxon>Eukaryota</taxon>
        <taxon>Metazoa</taxon>
        <taxon>Ecdysozoa</taxon>
        <taxon>Nematoda</taxon>
        <taxon>Chromadorea</taxon>
        <taxon>Rhabditida</taxon>
        <taxon>Rhabditina</taxon>
        <taxon>Rhabditomorpha</taxon>
        <taxon>Rhabditoidea</taxon>
        <taxon>Rhabditidae</taxon>
        <taxon>Peloderinae</taxon>
        <taxon>Caenorhabditis</taxon>
    </lineage>
</organism>
<dbReference type="InParanoid" id="G0PFB0"/>
<accession>G0PFB0</accession>
<reference evidence="2" key="1">
    <citation type="submission" date="2011-07" db="EMBL/GenBank/DDBJ databases">
        <authorList>
            <consortium name="Caenorhabditis brenneri Sequencing and Analysis Consortium"/>
            <person name="Wilson R.K."/>
        </authorList>
    </citation>
    <scope>NUCLEOTIDE SEQUENCE [LARGE SCALE GENOMIC DNA]</scope>
    <source>
        <strain evidence="2">PB2801</strain>
    </source>
</reference>
<dbReference type="Proteomes" id="UP000008068">
    <property type="component" value="Unassembled WGS sequence"/>
</dbReference>
<proteinExistence type="predicted"/>
<dbReference type="AlphaFoldDB" id="G0PFB0"/>
<keyword evidence="2" id="KW-1185">Reference proteome</keyword>
<name>G0PFB0_CAEBE</name>
<protein>
    <submittedName>
        <fullName evidence="1">Uncharacterized protein</fullName>
    </submittedName>
</protein>